<comment type="caution">
    <text evidence="4">The sequence shown here is derived from an EMBL/GenBank/DDBJ whole genome shotgun (WGS) entry which is preliminary data.</text>
</comment>
<feature type="domain" description="HTH tetR-type" evidence="3">
    <location>
        <begin position="6"/>
        <end position="66"/>
    </location>
</feature>
<dbReference type="SUPFAM" id="SSF46689">
    <property type="entry name" value="Homeodomain-like"/>
    <property type="match status" value="1"/>
</dbReference>
<dbReference type="Gene3D" id="1.10.357.10">
    <property type="entry name" value="Tetracycline Repressor, domain 2"/>
    <property type="match status" value="1"/>
</dbReference>
<evidence type="ECO:0000259" key="3">
    <source>
        <dbReference type="PROSITE" id="PS50977"/>
    </source>
</evidence>
<keyword evidence="1 2" id="KW-0238">DNA-binding</keyword>
<feature type="DNA-binding region" description="H-T-H motif" evidence="2">
    <location>
        <begin position="29"/>
        <end position="48"/>
    </location>
</feature>
<dbReference type="GO" id="GO:0003677">
    <property type="term" value="F:DNA binding"/>
    <property type="evidence" value="ECO:0007669"/>
    <property type="project" value="UniProtKB-UniRule"/>
</dbReference>
<dbReference type="eggNOG" id="COG1309">
    <property type="taxonomic scope" value="Bacteria"/>
</dbReference>
<gene>
    <name evidence="4" type="ORF">JCM21142_93383</name>
</gene>
<name>W7YQI1_9BACT</name>
<organism evidence="4 5">
    <name type="scientific">Saccharicrinis fermentans DSM 9555 = JCM 21142</name>
    <dbReference type="NCBI Taxonomy" id="869213"/>
    <lineage>
        <taxon>Bacteria</taxon>
        <taxon>Pseudomonadati</taxon>
        <taxon>Bacteroidota</taxon>
        <taxon>Bacteroidia</taxon>
        <taxon>Marinilabiliales</taxon>
        <taxon>Marinilabiliaceae</taxon>
        <taxon>Saccharicrinis</taxon>
    </lineage>
</organism>
<accession>W7YQI1</accession>
<dbReference type="OrthoDB" id="6430772at2"/>
<dbReference type="PANTHER" id="PTHR43479:SF11">
    <property type="entry name" value="ACREF_ENVCD OPERON REPRESSOR-RELATED"/>
    <property type="match status" value="1"/>
</dbReference>
<evidence type="ECO:0000256" key="2">
    <source>
        <dbReference type="PROSITE-ProRule" id="PRU00335"/>
    </source>
</evidence>
<dbReference type="EMBL" id="BAMD01000052">
    <property type="protein sequence ID" value="GAF04669.1"/>
    <property type="molecule type" value="Genomic_DNA"/>
</dbReference>
<reference evidence="4 5" key="1">
    <citation type="journal article" date="2014" name="Genome Announc.">
        <title>Draft Genome Sequence of Cytophaga fermentans JCM 21142T, a Facultative Anaerobe Isolated from Marine Mud.</title>
        <authorList>
            <person name="Starns D."/>
            <person name="Oshima K."/>
            <person name="Suda W."/>
            <person name="Iino T."/>
            <person name="Yuki M."/>
            <person name="Inoue J."/>
            <person name="Kitamura K."/>
            <person name="Iida T."/>
            <person name="Darby A."/>
            <person name="Hattori M."/>
            <person name="Ohkuma M."/>
        </authorList>
    </citation>
    <scope>NUCLEOTIDE SEQUENCE [LARGE SCALE GENOMIC DNA]</scope>
    <source>
        <strain evidence="4 5">JCM 21142</strain>
    </source>
</reference>
<dbReference type="PROSITE" id="PS50977">
    <property type="entry name" value="HTH_TETR_2"/>
    <property type="match status" value="1"/>
</dbReference>
<dbReference type="Proteomes" id="UP000019402">
    <property type="component" value="Unassembled WGS sequence"/>
</dbReference>
<dbReference type="InterPro" id="IPR009057">
    <property type="entry name" value="Homeodomain-like_sf"/>
</dbReference>
<dbReference type="InterPro" id="IPR001647">
    <property type="entry name" value="HTH_TetR"/>
</dbReference>
<proteinExistence type="predicted"/>
<protein>
    <submittedName>
        <fullName evidence="4">HTH-type transcriptional repressor FabR</fullName>
    </submittedName>
</protein>
<evidence type="ECO:0000313" key="4">
    <source>
        <dbReference type="EMBL" id="GAF04669.1"/>
    </source>
</evidence>
<dbReference type="RefSeq" id="WP_027470160.1">
    <property type="nucleotide sequence ID" value="NZ_BAMD01000052.1"/>
</dbReference>
<dbReference type="AlphaFoldDB" id="W7YQI1"/>
<evidence type="ECO:0000313" key="5">
    <source>
        <dbReference type="Proteomes" id="UP000019402"/>
    </source>
</evidence>
<dbReference type="PRINTS" id="PR00455">
    <property type="entry name" value="HTHTETR"/>
</dbReference>
<dbReference type="Pfam" id="PF00440">
    <property type="entry name" value="TetR_N"/>
    <property type="match status" value="1"/>
</dbReference>
<keyword evidence="5" id="KW-1185">Reference proteome</keyword>
<dbReference type="PANTHER" id="PTHR43479">
    <property type="entry name" value="ACREF/ENVCD OPERON REPRESSOR-RELATED"/>
    <property type="match status" value="1"/>
</dbReference>
<dbReference type="InterPro" id="IPR050624">
    <property type="entry name" value="HTH-type_Tx_Regulator"/>
</dbReference>
<dbReference type="STRING" id="869213.GCA_000517085_00042"/>
<evidence type="ECO:0000256" key="1">
    <source>
        <dbReference type="ARBA" id="ARBA00023125"/>
    </source>
</evidence>
<sequence>MQIQKDDVRKSIMEVARKEFLKNGFKNTSMRTIAKEADVVLSNIYNYYKNKDEIFCEVLSSVLLALDKLMEEHNSSEYLSIDIFTSDEYMRNQIDMFVELINNYKEDFNLLIFKSSGSSLENFRNEFIDKHTQTGIEYIALMKQKYPEINGDVSVFFIHTMSSWWMSIIAELVMHDLSPEALEKFIREYMEFGTAGWKKIMRVR</sequence>